<feature type="compositionally biased region" description="Basic and acidic residues" evidence="1">
    <location>
        <begin position="73"/>
        <end position="97"/>
    </location>
</feature>
<gene>
    <name evidence="2" type="ORF">CEXT_741161</name>
</gene>
<protein>
    <submittedName>
        <fullName evidence="2">Uncharacterized protein</fullName>
    </submittedName>
</protein>
<reference evidence="2 3" key="1">
    <citation type="submission" date="2021-06" db="EMBL/GenBank/DDBJ databases">
        <title>Caerostris extrusa draft genome.</title>
        <authorList>
            <person name="Kono N."/>
            <person name="Arakawa K."/>
        </authorList>
    </citation>
    <scope>NUCLEOTIDE SEQUENCE [LARGE SCALE GENOMIC DNA]</scope>
</reference>
<evidence type="ECO:0000313" key="3">
    <source>
        <dbReference type="Proteomes" id="UP001054945"/>
    </source>
</evidence>
<feature type="region of interest" description="Disordered" evidence="1">
    <location>
        <begin position="66"/>
        <end position="97"/>
    </location>
</feature>
<evidence type="ECO:0000256" key="1">
    <source>
        <dbReference type="SAM" id="MobiDB-lite"/>
    </source>
</evidence>
<organism evidence="2 3">
    <name type="scientific">Caerostris extrusa</name>
    <name type="common">Bark spider</name>
    <name type="synonym">Caerostris bankana</name>
    <dbReference type="NCBI Taxonomy" id="172846"/>
    <lineage>
        <taxon>Eukaryota</taxon>
        <taxon>Metazoa</taxon>
        <taxon>Ecdysozoa</taxon>
        <taxon>Arthropoda</taxon>
        <taxon>Chelicerata</taxon>
        <taxon>Arachnida</taxon>
        <taxon>Araneae</taxon>
        <taxon>Araneomorphae</taxon>
        <taxon>Entelegynae</taxon>
        <taxon>Araneoidea</taxon>
        <taxon>Araneidae</taxon>
        <taxon>Caerostris</taxon>
    </lineage>
</organism>
<comment type="caution">
    <text evidence="2">The sequence shown here is derived from an EMBL/GenBank/DDBJ whole genome shotgun (WGS) entry which is preliminary data.</text>
</comment>
<dbReference type="EMBL" id="BPLR01010039">
    <property type="protein sequence ID" value="GIY36389.1"/>
    <property type="molecule type" value="Genomic_DNA"/>
</dbReference>
<proteinExistence type="predicted"/>
<dbReference type="AlphaFoldDB" id="A0AAV4SSZ2"/>
<accession>A0AAV4SSZ2</accession>
<name>A0AAV4SSZ2_CAEEX</name>
<sequence>MQNTPTKLCHPILGFKAIQMPPDPSFLRLCVEPEIEAGLCNKKALVWETSHSITAKRLHGDPSDLTNCSSLEKTGKEVSRNGRGVEGREWRGRTRNE</sequence>
<evidence type="ECO:0000313" key="2">
    <source>
        <dbReference type="EMBL" id="GIY36389.1"/>
    </source>
</evidence>
<keyword evidence="3" id="KW-1185">Reference proteome</keyword>
<dbReference type="Proteomes" id="UP001054945">
    <property type="component" value="Unassembled WGS sequence"/>
</dbReference>